<evidence type="ECO:0000256" key="4">
    <source>
        <dbReference type="ARBA" id="ARBA00023139"/>
    </source>
</evidence>
<organism evidence="8 9">
    <name type="scientific">Pyruvatibacter mobilis</name>
    <dbReference type="NCBI Taxonomy" id="1712261"/>
    <lineage>
        <taxon>Bacteria</taxon>
        <taxon>Pseudomonadati</taxon>
        <taxon>Pseudomonadota</taxon>
        <taxon>Alphaproteobacteria</taxon>
        <taxon>Hyphomicrobiales</taxon>
        <taxon>Parvibaculaceae</taxon>
        <taxon>Pyruvatibacter</taxon>
    </lineage>
</organism>
<dbReference type="RefSeq" id="WP_160586543.1">
    <property type="nucleotide sequence ID" value="NZ_BMHN01000001.1"/>
</dbReference>
<name>A0A845Q842_9HYPH</name>
<gene>
    <name evidence="8" type="ORF">GTQ45_01720</name>
</gene>
<dbReference type="Proteomes" id="UP000470384">
    <property type="component" value="Unassembled WGS sequence"/>
</dbReference>
<accession>A0A845Q842</accession>
<evidence type="ECO:0000256" key="5">
    <source>
        <dbReference type="ARBA" id="ARBA00023237"/>
    </source>
</evidence>
<proteinExistence type="predicted"/>
<feature type="region of interest" description="Disordered" evidence="7">
    <location>
        <begin position="29"/>
        <end position="83"/>
    </location>
</feature>
<feature type="compositionally biased region" description="Basic and acidic residues" evidence="7">
    <location>
        <begin position="63"/>
        <end position="73"/>
    </location>
</feature>
<keyword evidence="5" id="KW-0998">Cell outer membrane</keyword>
<keyword evidence="2" id="KW-0732">Signal</keyword>
<dbReference type="NCBIfam" id="NF047847">
    <property type="entry name" value="SS_mature_LptM"/>
    <property type="match status" value="1"/>
</dbReference>
<evidence type="ECO:0000256" key="1">
    <source>
        <dbReference type="ARBA" id="ARBA00004459"/>
    </source>
</evidence>
<evidence type="ECO:0008006" key="10">
    <source>
        <dbReference type="Google" id="ProtNLM"/>
    </source>
</evidence>
<feature type="compositionally biased region" description="Low complexity" evidence="7">
    <location>
        <begin position="47"/>
        <end position="62"/>
    </location>
</feature>
<comment type="subcellular location">
    <subcellularLocation>
        <location evidence="1">Cell outer membrane</location>
        <topology evidence="1">Lipid-anchor</topology>
    </subcellularLocation>
</comment>
<keyword evidence="9" id="KW-1185">Reference proteome</keyword>
<keyword evidence="4" id="KW-0564">Palmitate</keyword>
<dbReference type="GeneID" id="300653427"/>
<keyword evidence="6" id="KW-0449">Lipoprotein</keyword>
<feature type="compositionally biased region" description="Basic and acidic residues" evidence="7">
    <location>
        <begin position="33"/>
        <end position="46"/>
    </location>
</feature>
<dbReference type="InterPro" id="IPR032831">
    <property type="entry name" value="LptM_cons"/>
</dbReference>
<protein>
    <recommendedName>
        <fullName evidence="10">Lipoprotein</fullName>
    </recommendedName>
</protein>
<dbReference type="EMBL" id="WXYQ01000001">
    <property type="protein sequence ID" value="NBG94448.1"/>
    <property type="molecule type" value="Genomic_DNA"/>
</dbReference>
<reference evidence="8 9" key="1">
    <citation type="journal article" date="2016" name="Int. J. Syst. Evol. Microbiol.">
        <title>Pyruvatibacter mobilis gen. nov., sp. nov., a marine bacterium from the culture broth of Picochlorum sp. 122.</title>
        <authorList>
            <person name="Wang G."/>
            <person name="Tang M."/>
            <person name="Wu H."/>
            <person name="Dai S."/>
            <person name="Li T."/>
            <person name="Chen C."/>
            <person name="He H."/>
            <person name="Fan J."/>
            <person name="Xiang W."/>
            <person name="Li X."/>
        </authorList>
    </citation>
    <scope>NUCLEOTIDE SEQUENCE [LARGE SCALE GENOMIC DNA]</scope>
    <source>
        <strain evidence="8 9">GYP-11</strain>
    </source>
</reference>
<evidence type="ECO:0000256" key="6">
    <source>
        <dbReference type="ARBA" id="ARBA00023288"/>
    </source>
</evidence>
<keyword evidence="3" id="KW-0472">Membrane</keyword>
<dbReference type="AlphaFoldDB" id="A0A845Q842"/>
<evidence type="ECO:0000313" key="8">
    <source>
        <dbReference type="EMBL" id="NBG94448.1"/>
    </source>
</evidence>
<comment type="caution">
    <text evidence="8">The sequence shown here is derived from an EMBL/GenBank/DDBJ whole genome shotgun (WGS) entry which is preliminary data.</text>
</comment>
<evidence type="ECO:0000313" key="9">
    <source>
        <dbReference type="Proteomes" id="UP000470384"/>
    </source>
</evidence>
<sequence length="83" mass="8450">MTAATSFGRLAVAALLALVVAGCGVRGALVPPEGRDTLLGPDKDFPEPTGEPSPAATAPAPEAQRETPEESSRPRFPAPEAVN</sequence>
<evidence type="ECO:0000256" key="7">
    <source>
        <dbReference type="SAM" id="MobiDB-lite"/>
    </source>
</evidence>
<evidence type="ECO:0000256" key="3">
    <source>
        <dbReference type="ARBA" id="ARBA00023136"/>
    </source>
</evidence>
<evidence type="ECO:0000256" key="2">
    <source>
        <dbReference type="ARBA" id="ARBA00022729"/>
    </source>
</evidence>